<dbReference type="SUPFAM" id="SSF51658">
    <property type="entry name" value="Xylose isomerase-like"/>
    <property type="match status" value="1"/>
</dbReference>
<dbReference type="GO" id="GO:0008927">
    <property type="term" value="F:mannonate dehydratase activity"/>
    <property type="evidence" value="ECO:0007669"/>
    <property type="project" value="UniProtKB-UniRule"/>
</dbReference>
<sequence length="347" mass="39492">MKMTLRWYGDDDQVTLDKIKQIPGVTGIVSAIYDVPVGEVWSLEKILELKKKVDSKGLKLETIESVPVHEDIKMGLPSRDKYIENYQETLRNLGQAGIDVVCYNFMPVFDWTRSELNYELPDGSNALIYNEDTVMKMDPLTGELDLPGWDTSYENDGLRELLARYQDISEEDLWENLRYFLEGIIPVAEEAEIKMAIHPDDPPWSIFGLPRIITNKENLERFIKLVDSPSNGLTLCTGSLGVNPDNNIPDLVRYFGDKGRIHFAHVRNIKITGERNFEEAAHLSTAGSLDIYEILKAYHEVGFEGPMRPDHGRMIWGETGRPGYGLYDRALGATYLNGIWESLEKSE</sequence>
<dbReference type="GO" id="GO:0008198">
    <property type="term" value="F:ferrous iron binding"/>
    <property type="evidence" value="ECO:0007669"/>
    <property type="project" value="TreeGrafter"/>
</dbReference>
<evidence type="ECO:0000256" key="4">
    <source>
        <dbReference type="ARBA" id="ARBA00007389"/>
    </source>
</evidence>
<dbReference type="KEGG" id="ifn:GM661_01330"/>
<dbReference type="EC" id="4.2.1.8" evidence="5 9"/>
<comment type="pathway">
    <text evidence="3 9">Carbohydrate metabolism; pentose and glucuronate interconversion.</text>
</comment>
<dbReference type="HAMAP" id="MF_00106">
    <property type="entry name" value="UxuA"/>
    <property type="match status" value="1"/>
</dbReference>
<dbReference type="PIRSF" id="PIRSF016049">
    <property type="entry name" value="Man_dehyd"/>
    <property type="match status" value="1"/>
</dbReference>
<dbReference type="Pfam" id="PF03786">
    <property type="entry name" value="UxuA"/>
    <property type="match status" value="1"/>
</dbReference>
<evidence type="ECO:0000256" key="3">
    <source>
        <dbReference type="ARBA" id="ARBA00004892"/>
    </source>
</evidence>
<dbReference type="PANTHER" id="PTHR30387:SF2">
    <property type="entry name" value="MANNONATE DEHYDRATASE"/>
    <property type="match status" value="1"/>
</dbReference>
<evidence type="ECO:0000313" key="11">
    <source>
        <dbReference type="Proteomes" id="UP000665020"/>
    </source>
</evidence>
<dbReference type="InterPro" id="IPR004628">
    <property type="entry name" value="Man_deHydtase"/>
</dbReference>
<evidence type="ECO:0000313" key="10">
    <source>
        <dbReference type="EMBL" id="QTL96709.1"/>
    </source>
</evidence>
<comment type="function">
    <text evidence="2 9">Catalyzes the dehydration of D-mannonate.</text>
</comment>
<comment type="similarity">
    <text evidence="4 9">Belongs to the mannonate dehydratase family.</text>
</comment>
<comment type="catalytic activity">
    <reaction evidence="1 9">
        <text>D-mannonate = 2-dehydro-3-deoxy-D-gluconate + H2O</text>
        <dbReference type="Rhea" id="RHEA:20097"/>
        <dbReference type="ChEBI" id="CHEBI:15377"/>
        <dbReference type="ChEBI" id="CHEBI:17767"/>
        <dbReference type="ChEBI" id="CHEBI:57990"/>
        <dbReference type="EC" id="4.2.1.8"/>
    </reaction>
</comment>
<proteinExistence type="inferred from homology"/>
<dbReference type="PANTHER" id="PTHR30387">
    <property type="entry name" value="MANNONATE DEHYDRATASE"/>
    <property type="match status" value="1"/>
</dbReference>
<keyword evidence="7 9" id="KW-0464">Manganese</keyword>
<dbReference type="NCBIfam" id="NF003027">
    <property type="entry name" value="PRK03906.1"/>
    <property type="match status" value="2"/>
</dbReference>
<evidence type="ECO:0000256" key="7">
    <source>
        <dbReference type="ARBA" id="ARBA00023211"/>
    </source>
</evidence>
<dbReference type="GO" id="GO:0042840">
    <property type="term" value="P:D-glucuronate catabolic process"/>
    <property type="evidence" value="ECO:0007669"/>
    <property type="project" value="TreeGrafter"/>
</dbReference>
<evidence type="ECO:0000256" key="1">
    <source>
        <dbReference type="ARBA" id="ARBA00001794"/>
    </source>
</evidence>
<organism evidence="10 11">
    <name type="scientific">Iocasia fonsfrigidae</name>
    <dbReference type="NCBI Taxonomy" id="2682810"/>
    <lineage>
        <taxon>Bacteria</taxon>
        <taxon>Bacillati</taxon>
        <taxon>Bacillota</taxon>
        <taxon>Clostridia</taxon>
        <taxon>Halanaerobiales</taxon>
        <taxon>Halanaerobiaceae</taxon>
        <taxon>Iocasia</taxon>
    </lineage>
</organism>
<comment type="cofactor">
    <cofactor evidence="9">
        <name>Fe(2+)</name>
        <dbReference type="ChEBI" id="CHEBI:29033"/>
    </cofactor>
    <cofactor evidence="9">
        <name>Mn(2+)</name>
        <dbReference type="ChEBI" id="CHEBI:29035"/>
    </cofactor>
</comment>
<evidence type="ECO:0000256" key="9">
    <source>
        <dbReference type="HAMAP-Rule" id="MF_00106"/>
    </source>
</evidence>
<evidence type="ECO:0000256" key="5">
    <source>
        <dbReference type="ARBA" id="ARBA00012927"/>
    </source>
</evidence>
<dbReference type="AlphaFoldDB" id="A0A8A7KBJ0"/>
<dbReference type="UniPathway" id="UPA00246"/>
<dbReference type="InterPro" id="IPR036237">
    <property type="entry name" value="Xyl_isomerase-like_sf"/>
</dbReference>
<evidence type="ECO:0000256" key="8">
    <source>
        <dbReference type="ARBA" id="ARBA00023239"/>
    </source>
</evidence>
<protein>
    <recommendedName>
        <fullName evidence="5 9">Mannonate dehydratase</fullName>
        <ecNumber evidence="5 9">4.2.1.8</ecNumber>
    </recommendedName>
    <alternativeName>
        <fullName evidence="9">D-mannonate hydro-lyase</fullName>
    </alternativeName>
</protein>
<keyword evidence="6 9" id="KW-0408">Iron</keyword>
<gene>
    <name evidence="9 10" type="primary">uxuA</name>
    <name evidence="10" type="ORF">GM661_01330</name>
</gene>
<dbReference type="GO" id="GO:0030145">
    <property type="term" value="F:manganese ion binding"/>
    <property type="evidence" value="ECO:0007669"/>
    <property type="project" value="TreeGrafter"/>
</dbReference>
<evidence type="ECO:0000256" key="2">
    <source>
        <dbReference type="ARBA" id="ARBA00002713"/>
    </source>
</evidence>
<dbReference type="Proteomes" id="UP000665020">
    <property type="component" value="Chromosome"/>
</dbReference>
<accession>A0A8A7KBJ0</accession>
<name>A0A8A7KBJ0_9FIRM</name>
<keyword evidence="8 9" id="KW-0456">Lyase</keyword>
<dbReference type="RefSeq" id="WP_230868423.1">
    <property type="nucleotide sequence ID" value="NZ_CP046640.1"/>
</dbReference>
<dbReference type="EMBL" id="CP046640">
    <property type="protein sequence ID" value="QTL96709.1"/>
    <property type="molecule type" value="Genomic_DNA"/>
</dbReference>
<evidence type="ECO:0000256" key="6">
    <source>
        <dbReference type="ARBA" id="ARBA00023004"/>
    </source>
</evidence>
<dbReference type="Gene3D" id="3.20.20.150">
    <property type="entry name" value="Divalent-metal-dependent TIM barrel enzymes"/>
    <property type="match status" value="1"/>
</dbReference>
<keyword evidence="11" id="KW-1185">Reference proteome</keyword>
<dbReference type="NCBIfam" id="TIGR00695">
    <property type="entry name" value="uxuA"/>
    <property type="match status" value="1"/>
</dbReference>
<reference evidence="10" key="1">
    <citation type="submission" date="2019-12" db="EMBL/GenBank/DDBJ databases">
        <authorList>
            <person name="zhang j."/>
            <person name="sun C.M."/>
        </authorList>
    </citation>
    <scope>NUCLEOTIDE SEQUENCE</scope>
    <source>
        <strain evidence="10">NS-1</strain>
    </source>
</reference>